<proteinExistence type="predicted"/>
<dbReference type="RefSeq" id="WP_290363470.1">
    <property type="nucleotide sequence ID" value="NZ_JAUFQU010000001.1"/>
</dbReference>
<accession>A0ABT8CWF0</accession>
<gene>
    <name evidence="1" type="ORF">QW060_10175</name>
</gene>
<protein>
    <submittedName>
        <fullName evidence="1">DNA polymerase III subunit gamma/tau</fullName>
    </submittedName>
</protein>
<keyword evidence="2" id="KW-1185">Reference proteome</keyword>
<sequence>MSENKVQEDVVAYEKDEELATQKIILPKATNEPQISALSLKSIKKKKDLEASLSKVHVNPDDLPKETFTLEKLMEYWTFTSEKFFKTGRMLMSSTMNMATPVIEGSLIKIELPNEGSKISFEENKYDLVNFLRKKLNNYDLEIHIEVNESIKIKKAFTIEDKYNLLKEKNPDIDILFKTFDLDLK</sequence>
<comment type="caution">
    <text evidence="1">The sequence shown here is derived from an EMBL/GenBank/DDBJ whole genome shotgun (WGS) entry which is preliminary data.</text>
</comment>
<dbReference type="Proteomes" id="UP001242368">
    <property type="component" value="Unassembled WGS sequence"/>
</dbReference>
<organism evidence="1 2">
    <name type="scientific">Paenimyroides ceti</name>
    <dbReference type="NCBI Taxonomy" id="395087"/>
    <lineage>
        <taxon>Bacteria</taxon>
        <taxon>Pseudomonadati</taxon>
        <taxon>Bacteroidota</taxon>
        <taxon>Flavobacteriia</taxon>
        <taxon>Flavobacteriales</taxon>
        <taxon>Flavobacteriaceae</taxon>
        <taxon>Paenimyroides</taxon>
    </lineage>
</organism>
<dbReference type="EMBL" id="JAUFQU010000001">
    <property type="protein sequence ID" value="MDN3707497.1"/>
    <property type="molecule type" value="Genomic_DNA"/>
</dbReference>
<evidence type="ECO:0000313" key="1">
    <source>
        <dbReference type="EMBL" id="MDN3707497.1"/>
    </source>
</evidence>
<reference evidence="2" key="1">
    <citation type="journal article" date="2019" name="Int. J. Syst. Evol. Microbiol.">
        <title>The Global Catalogue of Microorganisms (GCM) 10K type strain sequencing project: providing services to taxonomists for standard genome sequencing and annotation.</title>
        <authorList>
            <consortium name="The Broad Institute Genomics Platform"/>
            <consortium name="The Broad Institute Genome Sequencing Center for Infectious Disease"/>
            <person name="Wu L."/>
            <person name="Ma J."/>
        </authorList>
    </citation>
    <scope>NUCLEOTIDE SEQUENCE [LARGE SCALE GENOMIC DNA]</scope>
    <source>
        <strain evidence="2">CECT 7184</strain>
    </source>
</reference>
<name>A0ABT8CWF0_9FLAO</name>
<evidence type="ECO:0000313" key="2">
    <source>
        <dbReference type="Proteomes" id="UP001242368"/>
    </source>
</evidence>